<dbReference type="SUPFAM" id="SSF49562">
    <property type="entry name" value="C2 domain (Calcium/lipid-binding domain, CaLB)"/>
    <property type="match status" value="1"/>
</dbReference>
<evidence type="ECO:0000313" key="8">
    <source>
        <dbReference type="EMBL" id="CAF4348335.1"/>
    </source>
</evidence>
<dbReference type="Gene3D" id="2.60.40.150">
    <property type="entry name" value="C2 domain"/>
    <property type="match status" value="1"/>
</dbReference>
<dbReference type="PANTHER" id="PTHR12546">
    <property type="entry name" value="FER-1-LIKE"/>
    <property type="match status" value="1"/>
</dbReference>
<feature type="non-terminal residue" evidence="8">
    <location>
        <position position="1"/>
    </location>
</feature>
<accession>A0A820KW19</accession>
<reference evidence="8" key="1">
    <citation type="submission" date="2021-02" db="EMBL/GenBank/DDBJ databases">
        <authorList>
            <person name="Nowell W R."/>
        </authorList>
    </citation>
    <scope>NUCLEOTIDE SEQUENCE</scope>
</reference>
<comment type="subcellular location">
    <subcellularLocation>
        <location evidence="1">Membrane</location>
        <topology evidence="1">Single-pass membrane protein</topology>
    </subcellularLocation>
</comment>
<feature type="domain" description="C2" evidence="7">
    <location>
        <begin position="1"/>
        <end position="99"/>
    </location>
</feature>
<dbReference type="PANTHER" id="PTHR12546:SF33">
    <property type="entry name" value="SPERM VESICLE FUSION PROTEIN FER-1"/>
    <property type="match status" value="1"/>
</dbReference>
<keyword evidence="2 6" id="KW-0812">Transmembrane</keyword>
<evidence type="ECO:0000313" key="9">
    <source>
        <dbReference type="Proteomes" id="UP000663836"/>
    </source>
</evidence>
<keyword evidence="4 6" id="KW-1133">Transmembrane helix</keyword>
<evidence type="ECO:0000256" key="2">
    <source>
        <dbReference type="ARBA" id="ARBA00022692"/>
    </source>
</evidence>
<dbReference type="GO" id="GO:0016020">
    <property type="term" value="C:membrane"/>
    <property type="evidence" value="ECO:0007669"/>
    <property type="project" value="UniProtKB-SubCell"/>
</dbReference>
<protein>
    <recommendedName>
        <fullName evidence="7">C2 domain-containing protein</fullName>
    </recommendedName>
</protein>
<proteinExistence type="predicted"/>
<dbReference type="AlphaFoldDB" id="A0A820KW19"/>
<gene>
    <name evidence="8" type="ORF">JBS370_LOCUS41848</name>
</gene>
<dbReference type="SMART" id="SM00239">
    <property type="entry name" value="C2"/>
    <property type="match status" value="1"/>
</dbReference>
<dbReference type="InterPro" id="IPR037721">
    <property type="entry name" value="Ferlin"/>
</dbReference>
<evidence type="ECO:0000256" key="3">
    <source>
        <dbReference type="ARBA" id="ARBA00022737"/>
    </source>
</evidence>
<dbReference type="Proteomes" id="UP000663836">
    <property type="component" value="Unassembled WGS sequence"/>
</dbReference>
<sequence>LGRYVGDIYEMTEWQLMIHIIQARDLPGLDISPYVSVQIDNQKRYTSVQKSCNAPYFGEFFTFDFTVPAIKFMEKVIFIKVNFFILLRLIYYGYYLSSH</sequence>
<evidence type="ECO:0000259" key="7">
    <source>
        <dbReference type="PROSITE" id="PS50004"/>
    </source>
</evidence>
<evidence type="ECO:0000256" key="4">
    <source>
        <dbReference type="ARBA" id="ARBA00022989"/>
    </source>
</evidence>
<dbReference type="Pfam" id="PF00168">
    <property type="entry name" value="C2"/>
    <property type="match status" value="1"/>
</dbReference>
<dbReference type="PROSITE" id="PS50004">
    <property type="entry name" value="C2"/>
    <property type="match status" value="1"/>
</dbReference>
<evidence type="ECO:0000256" key="6">
    <source>
        <dbReference type="SAM" id="Phobius"/>
    </source>
</evidence>
<keyword evidence="3" id="KW-0677">Repeat</keyword>
<dbReference type="InterPro" id="IPR000008">
    <property type="entry name" value="C2_dom"/>
</dbReference>
<name>A0A820KW19_9BILA</name>
<dbReference type="EMBL" id="CAJOBD010049968">
    <property type="protein sequence ID" value="CAF4348335.1"/>
    <property type="molecule type" value="Genomic_DNA"/>
</dbReference>
<keyword evidence="5 6" id="KW-0472">Membrane</keyword>
<comment type="caution">
    <text evidence="8">The sequence shown here is derived from an EMBL/GenBank/DDBJ whole genome shotgun (WGS) entry which is preliminary data.</text>
</comment>
<organism evidence="8 9">
    <name type="scientific">Rotaria sordida</name>
    <dbReference type="NCBI Taxonomy" id="392033"/>
    <lineage>
        <taxon>Eukaryota</taxon>
        <taxon>Metazoa</taxon>
        <taxon>Spiralia</taxon>
        <taxon>Gnathifera</taxon>
        <taxon>Rotifera</taxon>
        <taxon>Eurotatoria</taxon>
        <taxon>Bdelloidea</taxon>
        <taxon>Philodinida</taxon>
        <taxon>Philodinidae</taxon>
        <taxon>Rotaria</taxon>
    </lineage>
</organism>
<feature type="transmembrane region" description="Helical" evidence="6">
    <location>
        <begin position="77"/>
        <end position="95"/>
    </location>
</feature>
<evidence type="ECO:0000256" key="1">
    <source>
        <dbReference type="ARBA" id="ARBA00004167"/>
    </source>
</evidence>
<evidence type="ECO:0000256" key="5">
    <source>
        <dbReference type="ARBA" id="ARBA00023136"/>
    </source>
</evidence>
<dbReference type="GO" id="GO:0007009">
    <property type="term" value="P:plasma membrane organization"/>
    <property type="evidence" value="ECO:0007669"/>
    <property type="project" value="TreeGrafter"/>
</dbReference>
<dbReference type="InterPro" id="IPR035892">
    <property type="entry name" value="C2_domain_sf"/>
</dbReference>